<dbReference type="InterPro" id="IPR036412">
    <property type="entry name" value="HAD-like_sf"/>
</dbReference>
<comment type="similarity">
    <text evidence="3">Belongs to the HAD-like hydrolase superfamily. SerB family.</text>
</comment>
<evidence type="ECO:0000256" key="6">
    <source>
        <dbReference type="ARBA" id="ARBA00022605"/>
    </source>
</evidence>
<comment type="caution">
    <text evidence="14">The sequence shown here is derived from an EMBL/GenBank/DDBJ whole genome shotgun (WGS) entry which is preliminary data.</text>
</comment>
<sequence length="299" mass="32141">MSHQVSLVATLIANPAKASLVSTLGIKASAAVNATGLYWLADDIACDIALPSGIGSEEAETLLRRSIDGAPIDVVVQEQERRRKKILIADMDSTMIQQECIDELAEEAGLREHVAAITARAMNGEIEFEPALRERVALLKGLPLNVIDKVISTRITLMPGGPELVRTMRKHGAYTALVSGGFTSFTRRIAEMIGFNEERANKLIDDGLHLTGLVTEPILGREAKVEKLLEIAERLGLTSDDAIAVGDGANDLGMIQLAGTGVALHAKPAVAAQARMRVDHGDLTALLYIQGYRKTDFVQ</sequence>
<evidence type="ECO:0000256" key="13">
    <source>
        <dbReference type="ARBA" id="ARBA00048523"/>
    </source>
</evidence>
<evidence type="ECO:0000256" key="1">
    <source>
        <dbReference type="ARBA" id="ARBA00001946"/>
    </source>
</evidence>
<evidence type="ECO:0000313" key="15">
    <source>
        <dbReference type="Proteomes" id="UP001375812"/>
    </source>
</evidence>
<dbReference type="Pfam" id="PF12710">
    <property type="entry name" value="HAD"/>
    <property type="match status" value="1"/>
</dbReference>
<evidence type="ECO:0000256" key="10">
    <source>
        <dbReference type="ARBA" id="ARBA00023299"/>
    </source>
</evidence>
<keyword evidence="9" id="KW-0460">Magnesium</keyword>
<keyword evidence="10" id="KW-0718">Serine biosynthesis</keyword>
<dbReference type="NCBIfam" id="TIGR01488">
    <property type="entry name" value="HAD-SF-IB"/>
    <property type="match status" value="1"/>
</dbReference>
<dbReference type="NCBIfam" id="TIGR00338">
    <property type="entry name" value="serB"/>
    <property type="match status" value="1"/>
</dbReference>
<dbReference type="PANTHER" id="PTHR43344">
    <property type="entry name" value="PHOSPHOSERINE PHOSPHATASE"/>
    <property type="match status" value="1"/>
</dbReference>
<evidence type="ECO:0000313" key="14">
    <source>
        <dbReference type="EMBL" id="MEJ5019785.1"/>
    </source>
</evidence>
<keyword evidence="15" id="KW-1185">Reference proteome</keyword>
<gene>
    <name evidence="14" type="primary">serB</name>
    <name evidence="14" type="ORF">WH297_08535</name>
</gene>
<dbReference type="GO" id="GO:0016787">
    <property type="term" value="F:hydrolase activity"/>
    <property type="evidence" value="ECO:0007669"/>
    <property type="project" value="UniProtKB-KW"/>
</dbReference>
<dbReference type="SFLD" id="SFLDS00003">
    <property type="entry name" value="Haloacid_Dehalogenase"/>
    <property type="match status" value="1"/>
</dbReference>
<dbReference type="RefSeq" id="WP_105542211.1">
    <property type="nucleotide sequence ID" value="NZ_JBBGZH010000001.1"/>
</dbReference>
<comment type="cofactor">
    <cofactor evidence="1">
        <name>Mg(2+)</name>
        <dbReference type="ChEBI" id="CHEBI:18420"/>
    </cofactor>
</comment>
<organism evidence="14 15">
    <name type="scientific">Ochrobactrum vermis</name>
    <dbReference type="NCBI Taxonomy" id="1827297"/>
    <lineage>
        <taxon>Bacteria</taxon>
        <taxon>Pseudomonadati</taxon>
        <taxon>Pseudomonadota</taxon>
        <taxon>Alphaproteobacteria</taxon>
        <taxon>Hyphomicrobiales</taxon>
        <taxon>Brucellaceae</taxon>
        <taxon>Brucella/Ochrobactrum group</taxon>
        <taxon>Ochrobactrum</taxon>
    </lineage>
</organism>
<evidence type="ECO:0000256" key="4">
    <source>
        <dbReference type="ARBA" id="ARBA00012640"/>
    </source>
</evidence>
<name>A0ABU8PC15_9HYPH</name>
<evidence type="ECO:0000256" key="9">
    <source>
        <dbReference type="ARBA" id="ARBA00022842"/>
    </source>
</evidence>
<dbReference type="SUPFAM" id="SSF56784">
    <property type="entry name" value="HAD-like"/>
    <property type="match status" value="1"/>
</dbReference>
<keyword evidence="6" id="KW-0028">Amino-acid biosynthesis</keyword>
<dbReference type="Gene3D" id="3.40.50.1000">
    <property type="entry name" value="HAD superfamily/HAD-like"/>
    <property type="match status" value="1"/>
</dbReference>
<dbReference type="InterPro" id="IPR004469">
    <property type="entry name" value="PSP"/>
</dbReference>
<comment type="catalytic activity">
    <reaction evidence="12">
        <text>O-phospho-L-serine + H2O = L-serine + phosphate</text>
        <dbReference type="Rhea" id="RHEA:21208"/>
        <dbReference type="ChEBI" id="CHEBI:15377"/>
        <dbReference type="ChEBI" id="CHEBI:33384"/>
        <dbReference type="ChEBI" id="CHEBI:43474"/>
        <dbReference type="ChEBI" id="CHEBI:57524"/>
        <dbReference type="EC" id="3.1.3.3"/>
    </reaction>
</comment>
<dbReference type="Proteomes" id="UP001375812">
    <property type="component" value="Unassembled WGS sequence"/>
</dbReference>
<proteinExistence type="inferred from homology"/>
<keyword evidence="7" id="KW-0479">Metal-binding</keyword>
<dbReference type="SFLD" id="SFLDF00029">
    <property type="entry name" value="phosphoserine_phosphatase"/>
    <property type="match status" value="1"/>
</dbReference>
<evidence type="ECO:0000256" key="3">
    <source>
        <dbReference type="ARBA" id="ARBA00009184"/>
    </source>
</evidence>
<dbReference type="PANTHER" id="PTHR43344:SF2">
    <property type="entry name" value="PHOSPHOSERINE PHOSPHATASE"/>
    <property type="match status" value="1"/>
</dbReference>
<dbReference type="EC" id="3.1.3.3" evidence="4"/>
<dbReference type="SFLD" id="SFLDG01137">
    <property type="entry name" value="C1.6.1:_Phosphoserine_Phosphat"/>
    <property type="match status" value="1"/>
</dbReference>
<dbReference type="CDD" id="cd07500">
    <property type="entry name" value="HAD_PSP"/>
    <property type="match status" value="1"/>
</dbReference>
<dbReference type="InterPro" id="IPR023214">
    <property type="entry name" value="HAD_sf"/>
</dbReference>
<dbReference type="EMBL" id="JBBGZH010000001">
    <property type="protein sequence ID" value="MEJ5019785.1"/>
    <property type="molecule type" value="Genomic_DNA"/>
</dbReference>
<evidence type="ECO:0000256" key="5">
    <source>
        <dbReference type="ARBA" id="ARBA00015196"/>
    </source>
</evidence>
<evidence type="ECO:0000256" key="8">
    <source>
        <dbReference type="ARBA" id="ARBA00022801"/>
    </source>
</evidence>
<evidence type="ECO:0000256" key="11">
    <source>
        <dbReference type="ARBA" id="ARBA00031693"/>
    </source>
</evidence>
<comment type="catalytic activity">
    <reaction evidence="13">
        <text>O-phospho-D-serine + H2O = D-serine + phosphate</text>
        <dbReference type="Rhea" id="RHEA:24873"/>
        <dbReference type="ChEBI" id="CHEBI:15377"/>
        <dbReference type="ChEBI" id="CHEBI:35247"/>
        <dbReference type="ChEBI" id="CHEBI:43474"/>
        <dbReference type="ChEBI" id="CHEBI:58680"/>
        <dbReference type="EC" id="3.1.3.3"/>
    </reaction>
</comment>
<dbReference type="SFLD" id="SFLDG01136">
    <property type="entry name" value="C1.6:_Phosphoserine_Phosphatas"/>
    <property type="match status" value="1"/>
</dbReference>
<evidence type="ECO:0000256" key="2">
    <source>
        <dbReference type="ARBA" id="ARBA00005135"/>
    </source>
</evidence>
<evidence type="ECO:0000256" key="7">
    <source>
        <dbReference type="ARBA" id="ARBA00022723"/>
    </source>
</evidence>
<accession>A0ABU8PC15</accession>
<protein>
    <recommendedName>
        <fullName evidence="5">Phosphoserine phosphatase</fullName>
        <ecNumber evidence="4">3.1.3.3</ecNumber>
    </recommendedName>
    <alternativeName>
        <fullName evidence="11">O-phosphoserine phosphohydrolase</fullName>
    </alternativeName>
</protein>
<reference evidence="14 15" key="1">
    <citation type="submission" date="2023-12" db="EMBL/GenBank/DDBJ databases">
        <title>Gut-associated functions are favored during microbiome assembly across C. elegans life.</title>
        <authorList>
            <person name="Zimmermann J."/>
        </authorList>
    </citation>
    <scope>NUCLEOTIDE SEQUENCE [LARGE SCALE GENOMIC DNA]</scope>
    <source>
        <strain evidence="14 15">MYb71</strain>
    </source>
</reference>
<dbReference type="InterPro" id="IPR050582">
    <property type="entry name" value="HAD-like_SerB"/>
</dbReference>
<evidence type="ECO:0000256" key="12">
    <source>
        <dbReference type="ARBA" id="ARBA00048138"/>
    </source>
</evidence>
<comment type="pathway">
    <text evidence="2">Amino-acid biosynthesis; L-serine biosynthesis; L-serine from 3-phospho-D-glycerate: step 3/3.</text>
</comment>
<keyword evidence="8 14" id="KW-0378">Hydrolase</keyword>